<reference evidence="2 3" key="1">
    <citation type="submission" date="2019-10" db="EMBL/GenBank/DDBJ databases">
        <title>Isolation, Identification of Microvirga thermotolerans HR1, a novel thermophilic bacterium and Comparative Genomics of the genus Microvirga.</title>
        <authorList>
            <person name="Li J."/>
            <person name="Zhang W."/>
            <person name="Lin M."/>
            <person name="Wang J."/>
        </authorList>
    </citation>
    <scope>NUCLEOTIDE SEQUENCE [LARGE SCALE GENOMIC DNA]</scope>
    <source>
        <strain evidence="2 3">HR1</strain>
    </source>
</reference>
<dbReference type="SUPFAM" id="SSF55729">
    <property type="entry name" value="Acyl-CoA N-acyltransferases (Nat)"/>
    <property type="match status" value="1"/>
</dbReference>
<dbReference type="PANTHER" id="PTHR43233">
    <property type="entry name" value="FAMILY N-ACETYLTRANSFERASE, PUTATIVE (AFU_ORTHOLOGUE AFUA_6G03350)-RELATED"/>
    <property type="match status" value="1"/>
</dbReference>
<dbReference type="KEGG" id="mico:GDR74_11455"/>
<dbReference type="InterPro" id="IPR000182">
    <property type="entry name" value="GNAT_dom"/>
</dbReference>
<keyword evidence="3" id="KW-1185">Reference proteome</keyword>
<protein>
    <submittedName>
        <fullName evidence="2">GNAT family N-acetyltransferase</fullName>
    </submittedName>
</protein>
<dbReference type="Pfam" id="PF00583">
    <property type="entry name" value="Acetyltransf_1"/>
    <property type="match status" value="1"/>
</dbReference>
<dbReference type="EMBL" id="CP045423">
    <property type="protein sequence ID" value="QFU16794.1"/>
    <property type="molecule type" value="Genomic_DNA"/>
</dbReference>
<proteinExistence type="predicted"/>
<dbReference type="PANTHER" id="PTHR43233:SF1">
    <property type="entry name" value="FAMILY N-ACETYLTRANSFERASE, PUTATIVE (AFU_ORTHOLOGUE AFUA_6G03350)-RELATED"/>
    <property type="match status" value="1"/>
</dbReference>
<dbReference type="InterPro" id="IPR016181">
    <property type="entry name" value="Acyl_CoA_acyltransferase"/>
</dbReference>
<keyword evidence="2" id="KW-0808">Transferase</keyword>
<evidence type="ECO:0000313" key="2">
    <source>
        <dbReference type="EMBL" id="QFU16794.1"/>
    </source>
</evidence>
<name>A0A5P9K3F5_9HYPH</name>
<sequence length="156" mass="17084">MTAWTVTEGLSAAETETVFRWIGQESYWARGLPRPIFDRSLQNSLCFALRDGQGGLRGFARVVTDRATFAYLCDVFVCPSTRGKGGGKALIRAVLDHPDLQDLRRWMLVTRDAHGLYAPFGFEPLADPARVMVRVDPGIYARLNAGGGGNGRAPTP</sequence>
<dbReference type="GO" id="GO:0016747">
    <property type="term" value="F:acyltransferase activity, transferring groups other than amino-acyl groups"/>
    <property type="evidence" value="ECO:0007669"/>
    <property type="project" value="InterPro"/>
</dbReference>
<evidence type="ECO:0000259" key="1">
    <source>
        <dbReference type="PROSITE" id="PS51186"/>
    </source>
</evidence>
<accession>A0A5P9K3F5</accession>
<feature type="domain" description="N-acetyltransferase" evidence="1">
    <location>
        <begin position="1"/>
        <end position="146"/>
    </location>
</feature>
<dbReference type="InterPro" id="IPR053144">
    <property type="entry name" value="Acetyltransferase_Butenolide"/>
</dbReference>
<dbReference type="Proteomes" id="UP000325614">
    <property type="component" value="Chromosome"/>
</dbReference>
<organism evidence="2 3">
    <name type="scientific">Microvirga thermotolerans</name>
    <dbReference type="NCBI Taxonomy" id="2651334"/>
    <lineage>
        <taxon>Bacteria</taxon>
        <taxon>Pseudomonadati</taxon>
        <taxon>Pseudomonadota</taxon>
        <taxon>Alphaproteobacteria</taxon>
        <taxon>Hyphomicrobiales</taxon>
        <taxon>Methylobacteriaceae</taxon>
        <taxon>Microvirga</taxon>
    </lineage>
</organism>
<evidence type="ECO:0000313" key="3">
    <source>
        <dbReference type="Proteomes" id="UP000325614"/>
    </source>
</evidence>
<dbReference type="RefSeq" id="WP_152586436.1">
    <property type="nucleotide sequence ID" value="NZ_CP045423.1"/>
</dbReference>
<gene>
    <name evidence="2" type="ORF">GDR74_11455</name>
</gene>
<dbReference type="PROSITE" id="PS51186">
    <property type="entry name" value="GNAT"/>
    <property type="match status" value="1"/>
</dbReference>
<dbReference type="CDD" id="cd04301">
    <property type="entry name" value="NAT_SF"/>
    <property type="match status" value="1"/>
</dbReference>
<dbReference type="Gene3D" id="3.40.630.30">
    <property type="match status" value="1"/>
</dbReference>
<dbReference type="AlphaFoldDB" id="A0A5P9K3F5"/>